<organism evidence="2 3">
    <name type="scientific">Paenalcaligenes hermetiae</name>
    <dbReference type="NCBI Taxonomy" id="1157987"/>
    <lineage>
        <taxon>Bacteria</taxon>
        <taxon>Pseudomonadati</taxon>
        <taxon>Pseudomonadota</taxon>
        <taxon>Betaproteobacteria</taxon>
        <taxon>Burkholderiales</taxon>
        <taxon>Alcaligenaceae</taxon>
        <taxon>Paenalcaligenes</taxon>
    </lineage>
</organism>
<gene>
    <name evidence="2" type="ORF">GCM10023337_00060</name>
</gene>
<evidence type="ECO:0000256" key="1">
    <source>
        <dbReference type="SAM" id="SignalP"/>
    </source>
</evidence>
<proteinExistence type="predicted"/>
<accession>A0ABP9LUC8</accession>
<protein>
    <recommendedName>
        <fullName evidence="4">DUF541 domain-containing protein</fullName>
    </recommendedName>
</protein>
<dbReference type="PANTHER" id="PTHR34387:SF1">
    <property type="entry name" value="PERIPLASMIC IMMUNOGENIC PROTEIN"/>
    <property type="match status" value="1"/>
</dbReference>
<feature type="signal peptide" evidence="1">
    <location>
        <begin position="1"/>
        <end position="24"/>
    </location>
</feature>
<dbReference type="Gene3D" id="3.30.110.170">
    <property type="entry name" value="Protein of unknown function (DUF541), domain 1"/>
    <property type="match status" value="1"/>
</dbReference>
<keyword evidence="1" id="KW-0732">Signal</keyword>
<dbReference type="Gene3D" id="3.30.70.2970">
    <property type="entry name" value="Protein of unknown function (DUF541), domain 2"/>
    <property type="match status" value="1"/>
</dbReference>
<evidence type="ECO:0000313" key="3">
    <source>
        <dbReference type="Proteomes" id="UP001500227"/>
    </source>
</evidence>
<evidence type="ECO:0000313" key="2">
    <source>
        <dbReference type="EMBL" id="GAA5083408.1"/>
    </source>
</evidence>
<sequence length="240" mass="26035">MRNRLLPRALLTASLLLPLGAVWAAQPSTEAKSPVLHLEAQAYTEIDQDTVIITLQATHQSSEQSVVTQALAQTVAAVLDEVKTQDVVKVSSGHYSVRPQHDKEGRITAWIGQSQLLFESTDMKAASELAAKYQEKMPVSNVAFTVSKAARSQAEKALMSEAAQAFQERAQEMALALGYEHFAIKELHLGGSGAVYRAPKSYRTEMMMAAAPAADSLPIHQGTEEVSLSLNGSIYLLDKK</sequence>
<name>A0ABP9LUC8_9BURK</name>
<dbReference type="Proteomes" id="UP001500227">
    <property type="component" value="Unassembled WGS sequence"/>
</dbReference>
<dbReference type="InterPro" id="IPR052022">
    <property type="entry name" value="26kDa_periplasmic_antigen"/>
</dbReference>
<dbReference type="RefSeq" id="WP_300646749.1">
    <property type="nucleotide sequence ID" value="NZ_BAABKD010000001.1"/>
</dbReference>
<dbReference type="EMBL" id="BAABKD010000001">
    <property type="protein sequence ID" value="GAA5083408.1"/>
    <property type="molecule type" value="Genomic_DNA"/>
</dbReference>
<comment type="caution">
    <text evidence="2">The sequence shown here is derived from an EMBL/GenBank/DDBJ whole genome shotgun (WGS) entry which is preliminary data.</text>
</comment>
<feature type="chain" id="PRO_5046728469" description="DUF541 domain-containing protein" evidence="1">
    <location>
        <begin position="25"/>
        <end position="240"/>
    </location>
</feature>
<keyword evidence="3" id="KW-1185">Reference proteome</keyword>
<dbReference type="PANTHER" id="PTHR34387">
    <property type="entry name" value="SLR1258 PROTEIN"/>
    <property type="match status" value="1"/>
</dbReference>
<reference evidence="3" key="1">
    <citation type="journal article" date="2019" name="Int. J. Syst. Evol. Microbiol.">
        <title>The Global Catalogue of Microorganisms (GCM) 10K type strain sequencing project: providing services to taxonomists for standard genome sequencing and annotation.</title>
        <authorList>
            <consortium name="The Broad Institute Genomics Platform"/>
            <consortium name="The Broad Institute Genome Sequencing Center for Infectious Disease"/>
            <person name="Wu L."/>
            <person name="Ma J."/>
        </authorList>
    </citation>
    <scope>NUCLEOTIDE SEQUENCE [LARGE SCALE GENOMIC DNA]</scope>
    <source>
        <strain evidence="3">JCM 18423</strain>
    </source>
</reference>
<dbReference type="Pfam" id="PF04402">
    <property type="entry name" value="SIMPL"/>
    <property type="match status" value="1"/>
</dbReference>
<dbReference type="InterPro" id="IPR007497">
    <property type="entry name" value="SIMPL/DUF541"/>
</dbReference>
<evidence type="ECO:0008006" key="4">
    <source>
        <dbReference type="Google" id="ProtNLM"/>
    </source>
</evidence>